<dbReference type="AlphaFoldDB" id="A0A7X0YNQ2"/>
<accession>A0A7X0YNQ2</accession>
<comment type="caution">
    <text evidence="1">The sequence shown here is derived from an EMBL/GenBank/DDBJ whole genome shotgun (WGS) entry which is preliminary data.</text>
</comment>
<reference evidence="1 2" key="1">
    <citation type="submission" date="2020-03" db="EMBL/GenBank/DDBJ databases">
        <title>Soil Listeria distribution.</title>
        <authorList>
            <person name="Liao J."/>
            <person name="Wiedmann M."/>
        </authorList>
    </citation>
    <scope>NUCLEOTIDE SEQUENCE [LARGE SCALE GENOMIC DNA]</scope>
    <source>
        <strain evidence="1 2">FSL L7-0360</strain>
    </source>
</reference>
<protein>
    <submittedName>
        <fullName evidence="1">Uncharacterized protein</fullName>
    </submittedName>
</protein>
<gene>
    <name evidence="1" type="ORF">HCB06_11280</name>
</gene>
<dbReference type="EMBL" id="JAARXI010000006">
    <property type="protein sequence ID" value="MBC2117198.1"/>
    <property type="molecule type" value="Genomic_DNA"/>
</dbReference>
<sequence>MKVGERKLYKGYLTGVGIHAVTKFKKGETELLTLEEVQQLDEYVGLLEDGVIMVDIDDYNQAVKL</sequence>
<name>A0A7X0YNQ2_9LIST</name>
<organism evidence="1 2">
    <name type="scientific">Listeria booriae</name>
    <dbReference type="NCBI Taxonomy" id="1552123"/>
    <lineage>
        <taxon>Bacteria</taxon>
        <taxon>Bacillati</taxon>
        <taxon>Bacillota</taxon>
        <taxon>Bacilli</taxon>
        <taxon>Bacillales</taxon>
        <taxon>Listeriaceae</taxon>
        <taxon>Listeria</taxon>
    </lineage>
</organism>
<evidence type="ECO:0000313" key="1">
    <source>
        <dbReference type="EMBL" id="MBC2117198.1"/>
    </source>
</evidence>
<dbReference type="Proteomes" id="UP000529446">
    <property type="component" value="Unassembled WGS sequence"/>
</dbReference>
<evidence type="ECO:0000313" key="2">
    <source>
        <dbReference type="Proteomes" id="UP000529446"/>
    </source>
</evidence>
<proteinExistence type="predicted"/>